<sequence length="319" mass="38007">MRNEGVDSMAKSDLRNKLLNLQEILDMVDEVVGYSSFDDHVIGETTWRKYVRLYNEFKKEEEKVKKVGQTKGSKYYLSDVEKVIQYNMKRIENNWFDKTTFVPKRRNVVTVPKNTSKENKELYRYLNSYLEPEERVDRTTFMELVKNKRNEVPEFTKIPIVEIAKSINEERVEKQFNVFDTDDKYDFLKSSQIEKDLFLKLFDLDAYHSILEDVNDSERDRRYNRKLEYMINNPIVFLKEEHRKHIIALAKEKFWGEEGSAFLEGGAVGEYYEDFHGEDEELLYGGVELGEFPNTSEKYWRENNECENESKLGDDDLLM</sequence>
<dbReference type="AlphaFoldDB" id="A0AA91GHD8"/>
<dbReference type="EMBL" id="JXLC01000043">
    <property type="protein sequence ID" value="OJG84899.1"/>
    <property type="molecule type" value="Genomic_DNA"/>
</dbReference>
<name>A0AA91GHD8_9ENTE</name>
<accession>A0AA91GHD8</accession>
<reference evidence="1 2" key="1">
    <citation type="submission" date="2014-12" db="EMBL/GenBank/DDBJ databases">
        <title>Draft genome sequences of 29 type strains of Enterococci.</title>
        <authorList>
            <person name="Zhong Z."/>
            <person name="Sun Z."/>
            <person name="Liu W."/>
            <person name="Zhang W."/>
            <person name="Zhang H."/>
        </authorList>
    </citation>
    <scope>NUCLEOTIDE SEQUENCE [LARGE SCALE GENOMIC DNA]</scope>
    <source>
        <strain evidence="1 2">DSM 22801</strain>
    </source>
</reference>
<gene>
    <name evidence="1" type="ORF">RV15_GL002877</name>
</gene>
<dbReference type="Proteomes" id="UP000183039">
    <property type="component" value="Unassembled WGS sequence"/>
</dbReference>
<evidence type="ECO:0000313" key="2">
    <source>
        <dbReference type="Proteomes" id="UP000183039"/>
    </source>
</evidence>
<comment type="caution">
    <text evidence="1">The sequence shown here is derived from an EMBL/GenBank/DDBJ whole genome shotgun (WGS) entry which is preliminary data.</text>
</comment>
<protein>
    <submittedName>
        <fullName evidence="1">Uncharacterized protein</fullName>
    </submittedName>
</protein>
<organism evidence="1 2">
    <name type="scientific">Enterococcus silesiacus</name>
    <dbReference type="NCBI Taxonomy" id="332949"/>
    <lineage>
        <taxon>Bacteria</taxon>
        <taxon>Bacillati</taxon>
        <taxon>Bacillota</taxon>
        <taxon>Bacilli</taxon>
        <taxon>Lactobacillales</taxon>
        <taxon>Enterococcaceae</taxon>
        <taxon>Enterococcus</taxon>
    </lineage>
</organism>
<evidence type="ECO:0000313" key="1">
    <source>
        <dbReference type="EMBL" id="OJG84899.1"/>
    </source>
</evidence>
<proteinExistence type="predicted"/>